<gene>
    <name evidence="3" type="ORF">METZ01_LOCUS116572</name>
</gene>
<feature type="transmembrane region" description="Helical" evidence="1">
    <location>
        <begin position="197"/>
        <end position="215"/>
    </location>
</feature>
<feature type="transmembrane region" description="Helical" evidence="1">
    <location>
        <begin position="415"/>
        <end position="441"/>
    </location>
</feature>
<dbReference type="InterPro" id="IPR002823">
    <property type="entry name" value="DUF112_TM"/>
</dbReference>
<sequence length="459" mass="48973">MFELFFASLQNILTDPFLSTLAVVGVFFGTIMGAIPGISSTMTLAILLPVSFHMDPETAMVFLMAVFSSSVFGGSISAILMNIPGTPGAIVTQLDGYPMAKKGQGGYALTYALISSTVGGLIGLLLLMLLAPMVIKASMNFRSPEFAMAAIFGLTMLAYSSPGSTFRGIVVGAIGILLGMIGFDAMTDVLRFDYGTVFLQNGIHLVPLSVGLFGLSEILKNFTSIKDKDQQLPKIEKLIPPFNKIMSLWKSILRGSFFGTFIGAIPAAGSAIAVAISYAQEMKLSKNPEKFGKGEIKGISAPEAANNACVGGALIPMMTLGIPGDTMTAILMAALLIHGLQPGPFLFQNNPGFVSYVYSSLFISIFFTLVFGLIMIKFIVKLLNSPKKIVNISIIVLCISGSFAIRNLISDVYVMIFFGLVGYIFFLVNLPPAPLAFGLILGPVLEENLRRSLIISRGS</sequence>
<protein>
    <recommendedName>
        <fullName evidence="2">DUF112 domain-containing protein</fullName>
    </recommendedName>
</protein>
<evidence type="ECO:0000259" key="2">
    <source>
        <dbReference type="Pfam" id="PF01970"/>
    </source>
</evidence>
<keyword evidence="1" id="KW-0812">Transmembrane</keyword>
<proteinExistence type="predicted"/>
<feature type="transmembrane region" description="Helical" evidence="1">
    <location>
        <begin position="166"/>
        <end position="185"/>
    </location>
</feature>
<feature type="transmembrane region" description="Helical" evidence="1">
    <location>
        <begin position="60"/>
        <end position="81"/>
    </location>
</feature>
<feature type="transmembrane region" description="Helical" evidence="1">
    <location>
        <begin position="143"/>
        <end position="160"/>
    </location>
</feature>
<keyword evidence="1" id="KW-0472">Membrane</keyword>
<accession>A0A381XG61</accession>
<dbReference type="AlphaFoldDB" id="A0A381XG61"/>
<reference evidence="3" key="1">
    <citation type="submission" date="2018-05" db="EMBL/GenBank/DDBJ databases">
        <authorList>
            <person name="Lanie J.A."/>
            <person name="Ng W.-L."/>
            <person name="Kazmierczak K.M."/>
            <person name="Andrzejewski T.M."/>
            <person name="Davidsen T.M."/>
            <person name="Wayne K.J."/>
            <person name="Tettelin H."/>
            <person name="Glass J.I."/>
            <person name="Rusch D."/>
            <person name="Podicherti R."/>
            <person name="Tsui H.-C.T."/>
            <person name="Winkler M.E."/>
        </authorList>
    </citation>
    <scope>NUCLEOTIDE SEQUENCE</scope>
</reference>
<dbReference type="EMBL" id="UINC01015059">
    <property type="protein sequence ID" value="SVA63718.1"/>
    <property type="molecule type" value="Genomic_DNA"/>
</dbReference>
<feature type="transmembrane region" description="Helical" evidence="1">
    <location>
        <begin position="257"/>
        <end position="279"/>
    </location>
</feature>
<feature type="domain" description="DUF112" evidence="2">
    <location>
        <begin position="21"/>
        <end position="435"/>
    </location>
</feature>
<feature type="transmembrane region" description="Helical" evidence="1">
    <location>
        <begin position="353"/>
        <end position="376"/>
    </location>
</feature>
<feature type="transmembrane region" description="Helical" evidence="1">
    <location>
        <begin position="388"/>
        <end position="409"/>
    </location>
</feature>
<feature type="non-terminal residue" evidence="3">
    <location>
        <position position="459"/>
    </location>
</feature>
<dbReference type="PANTHER" id="PTHR35342:SF5">
    <property type="entry name" value="TRICARBOXYLIC TRANSPORT PROTEIN"/>
    <property type="match status" value="1"/>
</dbReference>
<dbReference type="PRINTS" id="PR00173">
    <property type="entry name" value="EDTRNSPORT"/>
</dbReference>
<dbReference type="PANTHER" id="PTHR35342">
    <property type="entry name" value="TRICARBOXYLIC TRANSPORT PROTEIN"/>
    <property type="match status" value="1"/>
</dbReference>
<evidence type="ECO:0000256" key="1">
    <source>
        <dbReference type="SAM" id="Phobius"/>
    </source>
</evidence>
<organism evidence="3">
    <name type="scientific">marine metagenome</name>
    <dbReference type="NCBI Taxonomy" id="408172"/>
    <lineage>
        <taxon>unclassified sequences</taxon>
        <taxon>metagenomes</taxon>
        <taxon>ecological metagenomes</taxon>
    </lineage>
</organism>
<feature type="transmembrane region" description="Helical" evidence="1">
    <location>
        <begin position="20"/>
        <end position="48"/>
    </location>
</feature>
<evidence type="ECO:0000313" key="3">
    <source>
        <dbReference type="EMBL" id="SVA63718.1"/>
    </source>
</evidence>
<name>A0A381XG61_9ZZZZ</name>
<keyword evidence="1" id="KW-1133">Transmembrane helix</keyword>
<feature type="transmembrane region" description="Helical" evidence="1">
    <location>
        <begin position="108"/>
        <end position="131"/>
    </location>
</feature>
<dbReference type="Pfam" id="PF01970">
    <property type="entry name" value="TctA"/>
    <property type="match status" value="1"/>
</dbReference>